<dbReference type="AlphaFoldDB" id="A0A6C7EDH6"/>
<keyword evidence="4 7" id="KW-0812">Transmembrane</keyword>
<dbReference type="InterPro" id="IPR035906">
    <property type="entry name" value="MetI-like_sf"/>
</dbReference>
<reference evidence="9 10" key="1">
    <citation type="journal article" date="2013" name="Int. J. Syst. Evol. Microbiol.">
        <title>Ilumatobacter nonamiense sp. nov. and Ilumatobacter coccineum sp. nov., isolated from seashore sand.</title>
        <authorList>
            <person name="Matsumoto A."/>
            <person name="Kasai H."/>
            <person name="Matsuo Y."/>
            <person name="Shizuri Y."/>
            <person name="Ichikawa N."/>
            <person name="Fujita N."/>
            <person name="Omura S."/>
            <person name="Takahashi Y."/>
        </authorList>
    </citation>
    <scope>NUCLEOTIDE SEQUENCE [LARGE SCALE GENOMIC DNA]</scope>
    <source>
        <strain evidence="10">NBRC 103263 / KCTC 29153 / YM16-304</strain>
    </source>
</reference>
<dbReference type="CDD" id="cd06261">
    <property type="entry name" value="TM_PBP2"/>
    <property type="match status" value="1"/>
</dbReference>
<dbReference type="RefSeq" id="WP_015442476.1">
    <property type="nucleotide sequence ID" value="NC_020520.1"/>
</dbReference>
<dbReference type="GO" id="GO:0022857">
    <property type="term" value="F:transmembrane transporter activity"/>
    <property type="evidence" value="ECO:0007669"/>
    <property type="project" value="InterPro"/>
</dbReference>
<dbReference type="KEGG" id="aym:YM304_29150"/>
<proteinExistence type="inferred from homology"/>
<dbReference type="PROSITE" id="PS50928">
    <property type="entry name" value="ABC_TM1"/>
    <property type="match status" value="1"/>
</dbReference>
<accession>A0A6C7EDH6</accession>
<feature type="transmembrane region" description="Helical" evidence="7">
    <location>
        <begin position="145"/>
        <end position="162"/>
    </location>
</feature>
<evidence type="ECO:0000256" key="3">
    <source>
        <dbReference type="ARBA" id="ARBA00022475"/>
    </source>
</evidence>
<dbReference type="Pfam" id="PF00528">
    <property type="entry name" value="BPD_transp_1"/>
    <property type="match status" value="1"/>
</dbReference>
<feature type="transmembrane region" description="Helical" evidence="7">
    <location>
        <begin position="168"/>
        <end position="186"/>
    </location>
</feature>
<keyword evidence="6 7" id="KW-0472">Membrane</keyword>
<feature type="transmembrane region" description="Helical" evidence="7">
    <location>
        <begin position="193"/>
        <end position="215"/>
    </location>
</feature>
<protein>
    <submittedName>
        <fullName evidence="9">Putative amino acid ABC transporter permease protein</fullName>
    </submittedName>
</protein>
<feature type="transmembrane region" description="Helical" evidence="7">
    <location>
        <begin position="454"/>
        <end position="474"/>
    </location>
</feature>
<dbReference type="GO" id="GO:0043190">
    <property type="term" value="C:ATP-binding cassette (ABC) transporter complex"/>
    <property type="evidence" value="ECO:0007669"/>
    <property type="project" value="InterPro"/>
</dbReference>
<feature type="transmembrane region" description="Helical" evidence="7">
    <location>
        <begin position="221"/>
        <end position="237"/>
    </location>
</feature>
<comment type="similarity">
    <text evidence="7">Belongs to the binding-protein-dependent transport system permease family.</text>
</comment>
<organism evidence="9 10">
    <name type="scientific">Ilumatobacter coccineus (strain NBRC 103263 / KCTC 29153 / YM16-304)</name>
    <dbReference type="NCBI Taxonomy" id="1313172"/>
    <lineage>
        <taxon>Bacteria</taxon>
        <taxon>Bacillati</taxon>
        <taxon>Actinomycetota</taxon>
        <taxon>Acidimicrobiia</taxon>
        <taxon>Acidimicrobiales</taxon>
        <taxon>Ilumatobacteraceae</taxon>
        <taxon>Ilumatobacter</taxon>
    </lineage>
</organism>
<feature type="transmembrane region" description="Helical" evidence="7">
    <location>
        <begin position="47"/>
        <end position="72"/>
    </location>
</feature>
<feature type="transmembrane region" description="Helical" evidence="7">
    <location>
        <begin position="318"/>
        <end position="337"/>
    </location>
</feature>
<dbReference type="InterPro" id="IPR010065">
    <property type="entry name" value="AA_ABC_transptr_permease_3TM"/>
</dbReference>
<evidence type="ECO:0000313" key="10">
    <source>
        <dbReference type="Proteomes" id="UP000011863"/>
    </source>
</evidence>
<evidence type="ECO:0000313" key="9">
    <source>
        <dbReference type="EMBL" id="BAN03229.1"/>
    </source>
</evidence>
<dbReference type="PANTHER" id="PTHR30614:SF41">
    <property type="entry name" value="INNER MEMBRANE AMINO-ACID ABC TRANSPORTER PERMEASE PROTEIN YHDY"/>
    <property type="match status" value="1"/>
</dbReference>
<dbReference type="Proteomes" id="UP000011863">
    <property type="component" value="Chromosome"/>
</dbReference>
<feature type="transmembrane region" description="Helical" evidence="7">
    <location>
        <begin position="550"/>
        <end position="570"/>
    </location>
</feature>
<evidence type="ECO:0000256" key="6">
    <source>
        <dbReference type="ARBA" id="ARBA00023136"/>
    </source>
</evidence>
<feature type="transmembrane region" description="Helical" evidence="7">
    <location>
        <begin position="244"/>
        <end position="261"/>
    </location>
</feature>
<evidence type="ECO:0000256" key="4">
    <source>
        <dbReference type="ARBA" id="ARBA00022692"/>
    </source>
</evidence>
<comment type="subcellular location">
    <subcellularLocation>
        <location evidence="1 7">Cell membrane</location>
        <topology evidence="1 7">Multi-pass membrane protein</topology>
    </subcellularLocation>
</comment>
<gene>
    <name evidence="9" type="ORF">YM304_29150</name>
</gene>
<feature type="transmembrane region" description="Helical" evidence="7">
    <location>
        <begin position="344"/>
        <end position="362"/>
    </location>
</feature>
<keyword evidence="2 7" id="KW-0813">Transport</keyword>
<dbReference type="NCBIfam" id="TIGR01726">
    <property type="entry name" value="HEQRo_perm_3TM"/>
    <property type="match status" value="1"/>
</dbReference>
<sequence length="585" mass="62261">MTNETGYTVAAVDGGGDIMKGLAEADRPRHSDQTPSEWVKSNLFNNWYNSVITVVFGAVSLYLAFVFGRFVLVNARWEPVRDNLELFLVGRFPREERTRLIVQALLLSGAAGLFIGWLRQRSHAAADLAGIEPPETSIRELIGSYWALALFLVVSLAIGVGLDAFRPWLLLVGCGAAAATGYAVTLTPRRGAVGIALALVPLVPLAIAAGVLSTVQDLPNGSSYLIAVVAVIALALVQYFKRPAFTLSAAALTGVIAFQVLSGSQQLAWVYLTAALMPAAFDLVDRRDSTSPTLGLVGAIAFGAGTVFYVLSAGVTPLRLIALVVGVGIAVFAAVAATGGDSSAGMRLGAFAVLGMVTWYLGRLVGLDGVVWSEWGGLHLNLVFAAASTALAFPIGLLLALGRRSSLPVMRWLCTAYIELIRGVPLISLLLMAQLFVGFFLSSGSNSLVLTTKALFVITMFSSAYIAEIVRGGLQAVPQGQTEAGQAMGMSPAKITRLLVLPQALRAVIPAMVGQFISLFKDTSLLTIIGVLEFLGVREIVHSQPDFRGFGLVETLVFVAFGFWAFSFTMSRESQRLERRLNVSN</sequence>
<feature type="transmembrane region" description="Helical" evidence="7">
    <location>
        <begin position="423"/>
        <end position="442"/>
    </location>
</feature>
<dbReference type="SUPFAM" id="SSF161098">
    <property type="entry name" value="MetI-like"/>
    <property type="match status" value="1"/>
</dbReference>
<dbReference type="EMBL" id="AP012057">
    <property type="protein sequence ID" value="BAN03229.1"/>
    <property type="molecule type" value="Genomic_DNA"/>
</dbReference>
<evidence type="ECO:0000259" key="8">
    <source>
        <dbReference type="PROSITE" id="PS50928"/>
    </source>
</evidence>
<evidence type="ECO:0000256" key="5">
    <source>
        <dbReference type="ARBA" id="ARBA00022989"/>
    </source>
</evidence>
<dbReference type="PANTHER" id="PTHR30614">
    <property type="entry name" value="MEMBRANE COMPONENT OF AMINO ACID ABC TRANSPORTER"/>
    <property type="match status" value="1"/>
</dbReference>
<dbReference type="InterPro" id="IPR000515">
    <property type="entry name" value="MetI-like"/>
</dbReference>
<keyword evidence="5 7" id="KW-1133">Transmembrane helix</keyword>
<dbReference type="Gene3D" id="1.10.3720.10">
    <property type="entry name" value="MetI-like"/>
    <property type="match status" value="1"/>
</dbReference>
<evidence type="ECO:0000256" key="7">
    <source>
        <dbReference type="RuleBase" id="RU363032"/>
    </source>
</evidence>
<dbReference type="InterPro" id="IPR043429">
    <property type="entry name" value="ArtM/GltK/GlnP/TcyL/YhdX-like"/>
</dbReference>
<name>A0A6C7EDH6_ILUCY</name>
<keyword evidence="10" id="KW-1185">Reference proteome</keyword>
<feature type="domain" description="ABC transmembrane type-1" evidence="8">
    <location>
        <begin position="378"/>
        <end position="569"/>
    </location>
</feature>
<dbReference type="OrthoDB" id="9814902at2"/>
<evidence type="ECO:0000256" key="1">
    <source>
        <dbReference type="ARBA" id="ARBA00004651"/>
    </source>
</evidence>
<feature type="transmembrane region" description="Helical" evidence="7">
    <location>
        <begin position="382"/>
        <end position="402"/>
    </location>
</feature>
<dbReference type="GO" id="GO:0006865">
    <property type="term" value="P:amino acid transport"/>
    <property type="evidence" value="ECO:0007669"/>
    <property type="project" value="TreeGrafter"/>
</dbReference>
<evidence type="ECO:0000256" key="2">
    <source>
        <dbReference type="ARBA" id="ARBA00022448"/>
    </source>
</evidence>
<feature type="transmembrane region" description="Helical" evidence="7">
    <location>
        <begin position="293"/>
        <end position="312"/>
    </location>
</feature>
<keyword evidence="3" id="KW-1003">Cell membrane</keyword>